<name>A0ABW9XCM0_9SPHN</name>
<dbReference type="Proteomes" id="UP000753724">
    <property type="component" value="Unassembled WGS sequence"/>
</dbReference>
<protein>
    <recommendedName>
        <fullName evidence="3">DUF2059 domain-containing protein</fullName>
    </recommendedName>
</protein>
<keyword evidence="2" id="KW-1185">Reference proteome</keyword>
<organism evidence="1 2">
    <name type="scientific">Novosphingobium ovatum</name>
    <dbReference type="NCBI Taxonomy" id="1908523"/>
    <lineage>
        <taxon>Bacteria</taxon>
        <taxon>Pseudomonadati</taxon>
        <taxon>Pseudomonadota</taxon>
        <taxon>Alphaproteobacteria</taxon>
        <taxon>Sphingomonadales</taxon>
        <taxon>Sphingomonadaceae</taxon>
        <taxon>Novosphingobium</taxon>
    </lineage>
</organism>
<reference evidence="2" key="1">
    <citation type="submission" date="2020-01" db="EMBL/GenBank/DDBJ databases">
        <title>Sphingomonas sp. strain CSW-10.</title>
        <authorList>
            <person name="Chen W.-M."/>
        </authorList>
    </citation>
    <scope>NUCLEOTIDE SEQUENCE [LARGE SCALE GENOMIC DNA]</scope>
    <source>
        <strain evidence="2">FSY-8</strain>
    </source>
</reference>
<dbReference type="RefSeq" id="WP_161717515.1">
    <property type="nucleotide sequence ID" value="NZ_JAAAPO010000002.1"/>
</dbReference>
<comment type="caution">
    <text evidence="1">The sequence shown here is derived from an EMBL/GenBank/DDBJ whole genome shotgun (WGS) entry which is preliminary data.</text>
</comment>
<proteinExistence type="predicted"/>
<evidence type="ECO:0000313" key="2">
    <source>
        <dbReference type="Proteomes" id="UP000753724"/>
    </source>
</evidence>
<sequence length="267" mass="28831">MAACLVWAGHGGIAIAQGAPPVVVATAPPAPLRVPPAPTVAPVYVQLAEVVVPDSVARFSSLQVWRMSMEESPEFVEGEKRAPGLKAYVLSRITPLIENLEAQIAAGRRAEMAALFARHLTPEDASAYMAWRQTPYMLRMSGSRQPGLITHANSANGQTGTDAINGQQLSDMQARRHTSAASRLTTAEKMDVLQFMAGPVGRKITVMADEQRALERQMVSRPPLPEYRDAVVREIQLAIAEFVERTDPEAAKVIRQSIPPAPAPATP</sequence>
<evidence type="ECO:0000313" key="1">
    <source>
        <dbReference type="EMBL" id="NBC36291.1"/>
    </source>
</evidence>
<evidence type="ECO:0008006" key="3">
    <source>
        <dbReference type="Google" id="ProtNLM"/>
    </source>
</evidence>
<accession>A0ABW9XCM0</accession>
<dbReference type="EMBL" id="JAAAPO010000002">
    <property type="protein sequence ID" value="NBC36291.1"/>
    <property type="molecule type" value="Genomic_DNA"/>
</dbReference>
<gene>
    <name evidence="1" type="ORF">GTZ99_06930</name>
</gene>